<dbReference type="EMBL" id="JBHFFA010000007">
    <property type="protein sequence ID" value="KAL2610766.1"/>
    <property type="molecule type" value="Genomic_DNA"/>
</dbReference>
<sequence>MRKEKLLPMGSNIKIFYKPFPQFIDAALGPTPTSIAKWKVLVELWRQFWLSRNRLVYEGQKGDTTVWLCARLALDKCILKWWDEKDPDDNSFALCTVLQLITHIPEGKFSILHQKILEKQRDPTALGSNQSLSDVQTPILTTDSTQDDGQDSGEVRHSTTDAPTSTSPASPSKGTKNNSQKTRLRSRESRPFPLLTSTGCPSSTNLEATREAEISRPCTPANSMLPTTPQPLISSSHGPIGSASQDKILEAKGPKSSPFLPQNSELNSGEENLSVLQIKKSLHKQRPSFRTVGQRRSTEAEELNPNNTSAQRTEHYTGDVRPNTLTNLRPSANSLTIANLPTRAGPDAGEIGILRIDFLSPCPLSSGREFDSAPDFTHGTRRHAGGSRSAPPIDPSAHPLTNALNSGQKAEKINSPAINNPPYRYSHGNPTGAEPNHITEATHELDTLAGGNRNYLTGTPTASPFTNRLPFANAPTPNNSLPGRRLPKGSFDSSTQGKLVITEELTRSSTLSRMPRRETGEILRSSSPNSLPCLPTKILATAHSPDGIPSTRLS</sequence>
<feature type="region of interest" description="Disordered" evidence="1">
    <location>
        <begin position="125"/>
        <end position="243"/>
    </location>
</feature>
<gene>
    <name evidence="2" type="ORF">R1flu_022458</name>
</gene>
<feature type="region of interest" description="Disordered" evidence="1">
    <location>
        <begin position="476"/>
        <end position="496"/>
    </location>
</feature>
<name>A0ABD1XS95_9MARC</name>
<organism evidence="2 3">
    <name type="scientific">Riccia fluitans</name>
    <dbReference type="NCBI Taxonomy" id="41844"/>
    <lineage>
        <taxon>Eukaryota</taxon>
        <taxon>Viridiplantae</taxon>
        <taxon>Streptophyta</taxon>
        <taxon>Embryophyta</taxon>
        <taxon>Marchantiophyta</taxon>
        <taxon>Marchantiopsida</taxon>
        <taxon>Marchantiidae</taxon>
        <taxon>Marchantiales</taxon>
        <taxon>Ricciaceae</taxon>
        <taxon>Riccia</taxon>
    </lineage>
</organism>
<feature type="compositionally biased region" description="Polar residues" evidence="1">
    <location>
        <begin position="195"/>
        <end position="207"/>
    </location>
</feature>
<accession>A0ABD1XS95</accession>
<feature type="compositionally biased region" description="Low complexity" evidence="1">
    <location>
        <begin position="160"/>
        <end position="172"/>
    </location>
</feature>
<feature type="region of interest" description="Disordered" evidence="1">
    <location>
        <begin position="379"/>
        <end position="403"/>
    </location>
</feature>
<comment type="caution">
    <text evidence="2">The sequence shown here is derived from an EMBL/GenBank/DDBJ whole genome shotgun (WGS) entry which is preliminary data.</text>
</comment>
<evidence type="ECO:0000256" key="1">
    <source>
        <dbReference type="SAM" id="MobiDB-lite"/>
    </source>
</evidence>
<keyword evidence="3" id="KW-1185">Reference proteome</keyword>
<dbReference type="AlphaFoldDB" id="A0ABD1XS95"/>
<feature type="compositionally biased region" description="Polar residues" evidence="1">
    <location>
        <begin position="126"/>
        <end position="140"/>
    </location>
</feature>
<dbReference type="Proteomes" id="UP001605036">
    <property type="component" value="Unassembled WGS sequence"/>
</dbReference>
<protein>
    <submittedName>
        <fullName evidence="2">Uncharacterized protein</fullName>
    </submittedName>
</protein>
<evidence type="ECO:0000313" key="3">
    <source>
        <dbReference type="Proteomes" id="UP001605036"/>
    </source>
</evidence>
<proteinExistence type="predicted"/>
<feature type="compositionally biased region" description="Polar residues" evidence="1">
    <location>
        <begin position="220"/>
        <end position="243"/>
    </location>
</feature>
<evidence type="ECO:0000313" key="2">
    <source>
        <dbReference type="EMBL" id="KAL2610766.1"/>
    </source>
</evidence>
<reference evidence="2 3" key="1">
    <citation type="submission" date="2024-09" db="EMBL/GenBank/DDBJ databases">
        <title>Chromosome-scale assembly of Riccia fluitans.</title>
        <authorList>
            <person name="Paukszto L."/>
            <person name="Sawicki J."/>
            <person name="Karawczyk K."/>
            <person name="Piernik-Szablinska J."/>
            <person name="Szczecinska M."/>
            <person name="Mazdziarz M."/>
        </authorList>
    </citation>
    <scope>NUCLEOTIDE SEQUENCE [LARGE SCALE GENOMIC DNA]</scope>
    <source>
        <strain evidence="2">Rf_01</strain>
        <tissue evidence="2">Aerial parts of the thallus</tissue>
    </source>
</reference>
<feature type="region of interest" description="Disordered" evidence="1">
    <location>
        <begin position="283"/>
        <end position="328"/>
    </location>
</feature>